<dbReference type="GO" id="GO:0055070">
    <property type="term" value="P:copper ion homeostasis"/>
    <property type="evidence" value="ECO:0007669"/>
    <property type="project" value="TreeGrafter"/>
</dbReference>
<dbReference type="PANTHER" id="PTHR43520">
    <property type="entry name" value="ATP7, ISOFORM B"/>
    <property type="match status" value="1"/>
</dbReference>
<dbReference type="Pfam" id="PF00702">
    <property type="entry name" value="Hydrolase"/>
    <property type="match status" value="1"/>
</dbReference>
<dbReference type="GO" id="GO:0043682">
    <property type="term" value="F:P-type divalent copper transporter activity"/>
    <property type="evidence" value="ECO:0007669"/>
    <property type="project" value="TreeGrafter"/>
</dbReference>
<dbReference type="NCBIfam" id="TIGR01494">
    <property type="entry name" value="ATPase_P-type"/>
    <property type="match status" value="1"/>
</dbReference>
<proteinExistence type="predicted"/>
<dbReference type="InterPro" id="IPR036412">
    <property type="entry name" value="HAD-like_sf"/>
</dbReference>
<dbReference type="PANTHER" id="PTHR43520:SF8">
    <property type="entry name" value="P-TYPE CU(+) TRANSPORTER"/>
    <property type="match status" value="1"/>
</dbReference>
<protein>
    <recommendedName>
        <fullName evidence="4">HMA domain-containing protein</fullName>
    </recommendedName>
</protein>
<dbReference type="AlphaFoldDB" id="X1AWJ1"/>
<dbReference type="PRINTS" id="PR00120">
    <property type="entry name" value="HATPASE"/>
</dbReference>
<accession>X1AWJ1</accession>
<sequence length="175" mass="18532">KVTEGKPSDAALKELGIKTVMLTGDNKKSAKTIADIVGIDEVFAELLPQDKIGIVKKLQNEGRTIAMVGDGINDAPALKQADVGIAIGTGTDIAIESADITLVSGSLVGVVKAIRLSRATFKKITQNLFWAFFYNIVAVPLAVLGLLHPAIAEIAMALSSINVVGNSLRLRRQNR</sequence>
<evidence type="ECO:0008006" key="4">
    <source>
        <dbReference type="Google" id="ProtNLM"/>
    </source>
</evidence>
<keyword evidence="2" id="KW-0472">Membrane</keyword>
<feature type="transmembrane region" description="Helical" evidence="2">
    <location>
        <begin position="154"/>
        <end position="170"/>
    </location>
</feature>
<evidence type="ECO:0000256" key="1">
    <source>
        <dbReference type="ARBA" id="ARBA00022967"/>
    </source>
</evidence>
<evidence type="ECO:0000256" key="2">
    <source>
        <dbReference type="SAM" id="Phobius"/>
    </source>
</evidence>
<dbReference type="InterPro" id="IPR023214">
    <property type="entry name" value="HAD_sf"/>
</dbReference>
<reference evidence="3" key="1">
    <citation type="journal article" date="2014" name="Front. Microbiol.">
        <title>High frequency of phylogenetically diverse reductive dehalogenase-homologous genes in deep subseafloor sedimentary metagenomes.</title>
        <authorList>
            <person name="Kawai M."/>
            <person name="Futagami T."/>
            <person name="Toyoda A."/>
            <person name="Takaki Y."/>
            <person name="Nishi S."/>
            <person name="Hori S."/>
            <person name="Arai W."/>
            <person name="Tsubouchi T."/>
            <person name="Morono Y."/>
            <person name="Uchiyama I."/>
            <person name="Ito T."/>
            <person name="Fujiyama A."/>
            <person name="Inagaki F."/>
            <person name="Takami H."/>
        </authorList>
    </citation>
    <scope>NUCLEOTIDE SEQUENCE</scope>
    <source>
        <strain evidence="3">Expedition CK06-06</strain>
    </source>
</reference>
<keyword evidence="2" id="KW-0812">Transmembrane</keyword>
<organism evidence="3">
    <name type="scientific">marine sediment metagenome</name>
    <dbReference type="NCBI Taxonomy" id="412755"/>
    <lineage>
        <taxon>unclassified sequences</taxon>
        <taxon>metagenomes</taxon>
        <taxon>ecological metagenomes</taxon>
    </lineage>
</organism>
<dbReference type="Gene3D" id="3.40.50.1000">
    <property type="entry name" value="HAD superfamily/HAD-like"/>
    <property type="match status" value="1"/>
</dbReference>
<dbReference type="InterPro" id="IPR001757">
    <property type="entry name" value="P_typ_ATPase"/>
</dbReference>
<gene>
    <name evidence="3" type="ORF">S01H4_17732</name>
</gene>
<dbReference type="GO" id="GO:0005524">
    <property type="term" value="F:ATP binding"/>
    <property type="evidence" value="ECO:0007669"/>
    <property type="project" value="InterPro"/>
</dbReference>
<feature type="transmembrane region" description="Helical" evidence="2">
    <location>
        <begin position="128"/>
        <end position="148"/>
    </location>
</feature>
<dbReference type="PRINTS" id="PR00119">
    <property type="entry name" value="CATATPASE"/>
</dbReference>
<keyword evidence="2" id="KW-1133">Transmembrane helix</keyword>
<evidence type="ECO:0000313" key="3">
    <source>
        <dbReference type="EMBL" id="GAG64166.1"/>
    </source>
</evidence>
<comment type="caution">
    <text evidence="3">The sequence shown here is derived from an EMBL/GenBank/DDBJ whole genome shotgun (WGS) entry which is preliminary data.</text>
</comment>
<dbReference type="GO" id="GO:0016887">
    <property type="term" value="F:ATP hydrolysis activity"/>
    <property type="evidence" value="ECO:0007669"/>
    <property type="project" value="InterPro"/>
</dbReference>
<feature type="non-terminal residue" evidence="3">
    <location>
        <position position="1"/>
    </location>
</feature>
<dbReference type="GO" id="GO:0005507">
    <property type="term" value="F:copper ion binding"/>
    <property type="evidence" value="ECO:0007669"/>
    <property type="project" value="TreeGrafter"/>
</dbReference>
<name>X1AWJ1_9ZZZZ</name>
<dbReference type="SUPFAM" id="SSF56784">
    <property type="entry name" value="HAD-like"/>
    <property type="match status" value="1"/>
</dbReference>
<dbReference type="EMBL" id="BART01007823">
    <property type="protein sequence ID" value="GAG64166.1"/>
    <property type="molecule type" value="Genomic_DNA"/>
</dbReference>
<keyword evidence="1" id="KW-1278">Translocase</keyword>
<dbReference type="GO" id="GO:0016020">
    <property type="term" value="C:membrane"/>
    <property type="evidence" value="ECO:0007669"/>
    <property type="project" value="InterPro"/>
</dbReference>